<proteinExistence type="inferred from homology"/>
<dbReference type="EMBL" id="FOPP01000002">
    <property type="protein sequence ID" value="SFG81235.1"/>
    <property type="molecule type" value="Genomic_DNA"/>
</dbReference>
<keyword evidence="2 3" id="KW-0697">Rotamase</keyword>
<evidence type="ECO:0000256" key="4">
    <source>
        <dbReference type="RuleBase" id="RU003915"/>
    </source>
</evidence>
<dbReference type="InterPro" id="IPR001179">
    <property type="entry name" value="PPIase_FKBP_dom"/>
</dbReference>
<evidence type="ECO:0000313" key="6">
    <source>
        <dbReference type="EMBL" id="SFG81235.1"/>
    </source>
</evidence>
<dbReference type="PROSITE" id="PS50059">
    <property type="entry name" value="FKBP_PPIASE"/>
    <property type="match status" value="1"/>
</dbReference>
<reference evidence="6 7" key="1">
    <citation type="submission" date="2016-10" db="EMBL/GenBank/DDBJ databases">
        <authorList>
            <person name="de Groot N.N."/>
        </authorList>
    </citation>
    <scope>NUCLEOTIDE SEQUENCE [LARGE SCALE GENOMIC DNA]</scope>
    <source>
        <strain evidence="6 7">DSM 18684</strain>
    </source>
</reference>
<dbReference type="AlphaFoldDB" id="A0A1I2UVQ2"/>
<dbReference type="EC" id="5.2.1.8" evidence="4"/>
<feature type="domain" description="PPIase FKBP-type" evidence="5">
    <location>
        <begin position="216"/>
        <end position="297"/>
    </location>
</feature>
<dbReference type="Pfam" id="PF00254">
    <property type="entry name" value="FKBP_C"/>
    <property type="match status" value="1"/>
</dbReference>
<name>A0A1I2UVQ2_9SPHI</name>
<keyword evidence="7" id="KW-1185">Reference proteome</keyword>
<evidence type="ECO:0000256" key="1">
    <source>
        <dbReference type="ARBA" id="ARBA00000971"/>
    </source>
</evidence>
<keyword evidence="3 4" id="KW-0413">Isomerase</keyword>
<dbReference type="Proteomes" id="UP000199666">
    <property type="component" value="Unassembled WGS sequence"/>
</dbReference>
<gene>
    <name evidence="6" type="ORF">SAMN04489864_102377</name>
</gene>
<evidence type="ECO:0000256" key="3">
    <source>
        <dbReference type="PROSITE-ProRule" id="PRU00277"/>
    </source>
</evidence>
<evidence type="ECO:0000256" key="2">
    <source>
        <dbReference type="ARBA" id="ARBA00023110"/>
    </source>
</evidence>
<protein>
    <recommendedName>
        <fullName evidence="4">Peptidyl-prolyl cis-trans isomerase</fullName>
        <ecNumber evidence="4">5.2.1.8</ecNumber>
    </recommendedName>
</protein>
<dbReference type="STRING" id="414048.SAMN04489864_102377"/>
<sequence>MAGSLVSESAIKLICMKNIPTCFLVLIVLSLTGCSKPGFKKGNGALEYQIVEDISGPVIGKLATVYITYSEATGNGKLLAGTGKFDPQLTTVYATNIKFQGDLQDAFKYLSEGDSALVKVSLDSIKKFNNSPLLAKDTSKYMLYTLRIHKVINQNGKTDSGYLQRVQAYENEAKLKRKKDEPEKIKRYLAFNKMNYKATSTGLLYPADLKTVNNTGKELYISYTVTSLDGLAYLTRYEKIRPDQSRFIGLKEALTLAPKGIKTKVIIPSHLAYNATGDKFKMPPYTPLICEFTILNK</sequence>
<dbReference type="InterPro" id="IPR046357">
    <property type="entry name" value="PPIase_dom_sf"/>
</dbReference>
<evidence type="ECO:0000313" key="7">
    <source>
        <dbReference type="Proteomes" id="UP000199666"/>
    </source>
</evidence>
<accession>A0A1I2UVQ2</accession>
<organism evidence="6 7">
    <name type="scientific">Pedobacter insulae</name>
    <dbReference type="NCBI Taxonomy" id="414048"/>
    <lineage>
        <taxon>Bacteria</taxon>
        <taxon>Pseudomonadati</taxon>
        <taxon>Bacteroidota</taxon>
        <taxon>Sphingobacteriia</taxon>
        <taxon>Sphingobacteriales</taxon>
        <taxon>Sphingobacteriaceae</taxon>
        <taxon>Pedobacter</taxon>
    </lineage>
</organism>
<comment type="similarity">
    <text evidence="4">Belongs to the FKBP-type PPIase family.</text>
</comment>
<comment type="catalytic activity">
    <reaction evidence="1 3 4">
        <text>[protein]-peptidylproline (omega=180) = [protein]-peptidylproline (omega=0)</text>
        <dbReference type="Rhea" id="RHEA:16237"/>
        <dbReference type="Rhea" id="RHEA-COMP:10747"/>
        <dbReference type="Rhea" id="RHEA-COMP:10748"/>
        <dbReference type="ChEBI" id="CHEBI:83833"/>
        <dbReference type="ChEBI" id="CHEBI:83834"/>
        <dbReference type="EC" id="5.2.1.8"/>
    </reaction>
</comment>
<dbReference type="SUPFAM" id="SSF54534">
    <property type="entry name" value="FKBP-like"/>
    <property type="match status" value="1"/>
</dbReference>
<evidence type="ECO:0000259" key="5">
    <source>
        <dbReference type="PROSITE" id="PS50059"/>
    </source>
</evidence>
<dbReference type="Gene3D" id="3.10.50.40">
    <property type="match status" value="1"/>
</dbReference>
<dbReference type="GO" id="GO:0003755">
    <property type="term" value="F:peptidyl-prolyl cis-trans isomerase activity"/>
    <property type="evidence" value="ECO:0007669"/>
    <property type="project" value="UniProtKB-UniRule"/>
</dbReference>